<protein>
    <recommendedName>
        <fullName evidence="3">Mitochondrial glycoprotein</fullName>
    </recommendedName>
</protein>
<dbReference type="Gene3D" id="3.10.280.10">
    <property type="entry name" value="Mitochondrial glycoprotein"/>
    <property type="match status" value="1"/>
</dbReference>
<evidence type="ECO:0000313" key="1">
    <source>
        <dbReference type="EMBL" id="KAK4749878.1"/>
    </source>
</evidence>
<dbReference type="GO" id="GO:0005759">
    <property type="term" value="C:mitochondrial matrix"/>
    <property type="evidence" value="ECO:0007669"/>
    <property type="project" value="InterPro"/>
</dbReference>
<dbReference type="PANTHER" id="PTHR10826">
    <property type="entry name" value="COMPLEMENT COMPONENT 1"/>
    <property type="match status" value="1"/>
</dbReference>
<name>A0AAN7GTF8_9MYRT</name>
<proteinExistence type="predicted"/>
<accession>A0AAN7GTF8</accession>
<keyword evidence="2" id="KW-1185">Reference proteome</keyword>
<sequence length="202" mass="22902">MTRATALLRKCQEVVEDRQLVKVLQSEIAHELSSDRFKKYAFSPPVDFVMEWDGPQSQDVFMRRKCETGEEIAVSAMLGPEILETEGAFPREVSMKVSLKKPGLASVLQLDCGVCAKSASGSEIDIRSVYFLHSPTAWCPSIYKGPSLKTLDPLLQEELRGYLVSKGVGTYLTDYLLFYLHKKEQDQYVKWLQKLKSMVARQ</sequence>
<dbReference type="Pfam" id="PF02330">
    <property type="entry name" value="MAM33"/>
    <property type="match status" value="1"/>
</dbReference>
<organism evidence="1 2">
    <name type="scientific">Trapa incisa</name>
    <dbReference type="NCBI Taxonomy" id="236973"/>
    <lineage>
        <taxon>Eukaryota</taxon>
        <taxon>Viridiplantae</taxon>
        <taxon>Streptophyta</taxon>
        <taxon>Embryophyta</taxon>
        <taxon>Tracheophyta</taxon>
        <taxon>Spermatophyta</taxon>
        <taxon>Magnoliopsida</taxon>
        <taxon>eudicotyledons</taxon>
        <taxon>Gunneridae</taxon>
        <taxon>Pentapetalae</taxon>
        <taxon>rosids</taxon>
        <taxon>malvids</taxon>
        <taxon>Myrtales</taxon>
        <taxon>Lythraceae</taxon>
        <taxon>Trapa</taxon>
    </lineage>
</organism>
<dbReference type="SUPFAM" id="SSF54529">
    <property type="entry name" value="Mitochondrial glycoprotein MAM33-like"/>
    <property type="match status" value="1"/>
</dbReference>
<evidence type="ECO:0000313" key="2">
    <source>
        <dbReference type="Proteomes" id="UP001345219"/>
    </source>
</evidence>
<dbReference type="InterPro" id="IPR003428">
    <property type="entry name" value="MAM33"/>
</dbReference>
<gene>
    <name evidence="1" type="ORF">SAY87_027327</name>
</gene>
<evidence type="ECO:0008006" key="3">
    <source>
        <dbReference type="Google" id="ProtNLM"/>
    </source>
</evidence>
<dbReference type="PANTHER" id="PTHR10826:SF1">
    <property type="entry name" value="COMPLEMENT COMPONENT 1 Q SUBCOMPONENT-BINDING PROTEIN, MITOCHONDRIAL"/>
    <property type="match status" value="1"/>
</dbReference>
<dbReference type="InterPro" id="IPR036561">
    <property type="entry name" value="MAM33_sf"/>
</dbReference>
<comment type="caution">
    <text evidence="1">The sequence shown here is derived from an EMBL/GenBank/DDBJ whole genome shotgun (WGS) entry which is preliminary data.</text>
</comment>
<dbReference type="Proteomes" id="UP001345219">
    <property type="component" value="Chromosome 21"/>
</dbReference>
<dbReference type="AlphaFoldDB" id="A0AAN7GTF8"/>
<dbReference type="EMBL" id="JAXIOK010000018">
    <property type="protein sequence ID" value="KAK4749878.1"/>
    <property type="molecule type" value="Genomic_DNA"/>
</dbReference>
<reference evidence="1 2" key="1">
    <citation type="journal article" date="2023" name="Hortic Res">
        <title>Pangenome of water caltrop reveals structural variations and asymmetric subgenome divergence after allopolyploidization.</title>
        <authorList>
            <person name="Zhang X."/>
            <person name="Chen Y."/>
            <person name="Wang L."/>
            <person name="Yuan Y."/>
            <person name="Fang M."/>
            <person name="Shi L."/>
            <person name="Lu R."/>
            <person name="Comes H.P."/>
            <person name="Ma Y."/>
            <person name="Chen Y."/>
            <person name="Huang G."/>
            <person name="Zhou Y."/>
            <person name="Zheng Z."/>
            <person name="Qiu Y."/>
        </authorList>
    </citation>
    <scope>NUCLEOTIDE SEQUENCE [LARGE SCALE GENOMIC DNA]</scope>
    <source>
        <tissue evidence="1">Roots</tissue>
    </source>
</reference>